<protein>
    <recommendedName>
        <fullName evidence="5">DASH complex subunit DAM1</fullName>
    </recommendedName>
    <alternativeName>
        <fullName evidence="14">Outer kinetochore protein DAM1</fullName>
    </alternativeName>
</protein>
<keyword evidence="13" id="KW-0137">Centromere</keyword>
<evidence type="ECO:0000313" key="16">
    <source>
        <dbReference type="EMBL" id="KAB5592935.1"/>
    </source>
</evidence>
<dbReference type="OrthoDB" id="5586015at2759"/>
<keyword evidence="10" id="KW-0995">Kinetochore</keyword>
<evidence type="ECO:0000256" key="8">
    <source>
        <dbReference type="ARBA" id="ARBA00022701"/>
    </source>
</evidence>
<keyword evidence="7" id="KW-0963">Cytoplasm</keyword>
<evidence type="ECO:0000256" key="9">
    <source>
        <dbReference type="ARBA" id="ARBA00022829"/>
    </source>
</evidence>
<dbReference type="PANTHER" id="PTHR28113">
    <property type="entry name" value="DASH COMPLEX SUBUNIT DAM1"/>
    <property type="match status" value="1"/>
</dbReference>
<proteinExistence type="inferred from homology"/>
<dbReference type="EMBL" id="SSOP01000050">
    <property type="protein sequence ID" value="KAB5592935.1"/>
    <property type="molecule type" value="Genomic_DNA"/>
</dbReference>
<gene>
    <name evidence="16" type="ORF">CTheo_3646</name>
</gene>
<reference evidence="16 17" key="1">
    <citation type="journal article" date="2019" name="Fungal Biol. Biotechnol.">
        <title>Draft genome sequence of fastidious pathogen Ceratobasidium theobromae, which causes vascular-streak dieback in Theobroma cacao.</title>
        <authorList>
            <person name="Ali S.S."/>
            <person name="Asman A."/>
            <person name="Shao J."/>
            <person name="Firmansyah A.P."/>
            <person name="Susilo A.W."/>
            <person name="Rosmana A."/>
            <person name="McMahon P."/>
            <person name="Junaid M."/>
            <person name="Guest D."/>
            <person name="Kheng T.Y."/>
            <person name="Meinhardt L.W."/>
            <person name="Bailey B.A."/>
        </authorList>
    </citation>
    <scope>NUCLEOTIDE SEQUENCE [LARGE SCALE GENOMIC DNA]</scope>
    <source>
        <strain evidence="16 17">CT2</strain>
    </source>
</reference>
<comment type="subcellular location">
    <subcellularLocation>
        <location evidence="3">Chromosome</location>
        <location evidence="3">Centromere</location>
        <location evidence="3">Kinetochore</location>
    </subcellularLocation>
    <subcellularLocation>
        <location evidence="2">Cytoplasm</location>
        <location evidence="2">Cytoskeleton</location>
        <location evidence="2">Spindle</location>
    </subcellularLocation>
    <subcellularLocation>
        <location evidence="1">Nucleus</location>
    </subcellularLocation>
</comment>
<evidence type="ECO:0000256" key="13">
    <source>
        <dbReference type="ARBA" id="ARBA00023328"/>
    </source>
</evidence>
<comment type="similarity">
    <text evidence="4">Belongs to the DASH complex DAM1 family.</text>
</comment>
<dbReference type="GO" id="GO:0042729">
    <property type="term" value="C:DASH complex"/>
    <property type="evidence" value="ECO:0007669"/>
    <property type="project" value="InterPro"/>
</dbReference>
<evidence type="ECO:0000256" key="2">
    <source>
        <dbReference type="ARBA" id="ARBA00004186"/>
    </source>
</evidence>
<keyword evidence="11" id="KW-0206">Cytoskeleton</keyword>
<dbReference type="PANTHER" id="PTHR28113:SF1">
    <property type="entry name" value="DASH COMPLEX SUBUNIT DAM1"/>
    <property type="match status" value="1"/>
</dbReference>
<evidence type="ECO:0000256" key="10">
    <source>
        <dbReference type="ARBA" id="ARBA00022838"/>
    </source>
</evidence>
<evidence type="ECO:0000256" key="7">
    <source>
        <dbReference type="ARBA" id="ARBA00022490"/>
    </source>
</evidence>
<dbReference type="GO" id="GO:1990758">
    <property type="term" value="P:mitotic sister chromatid biorientation"/>
    <property type="evidence" value="ECO:0007669"/>
    <property type="project" value="TreeGrafter"/>
</dbReference>
<evidence type="ECO:0000256" key="4">
    <source>
        <dbReference type="ARBA" id="ARBA00010073"/>
    </source>
</evidence>
<dbReference type="Pfam" id="PF08653">
    <property type="entry name" value="DASH_Dam1"/>
    <property type="match status" value="1"/>
</dbReference>
<keyword evidence="17" id="KW-1185">Reference proteome</keyword>
<dbReference type="AlphaFoldDB" id="A0A5N5QMD6"/>
<dbReference type="InterPro" id="IPR013962">
    <property type="entry name" value="DASH_Dam1"/>
</dbReference>
<evidence type="ECO:0000256" key="6">
    <source>
        <dbReference type="ARBA" id="ARBA00022454"/>
    </source>
</evidence>
<dbReference type="GO" id="GO:1990537">
    <property type="term" value="C:mitotic spindle polar microtubule"/>
    <property type="evidence" value="ECO:0007669"/>
    <property type="project" value="TreeGrafter"/>
</dbReference>
<dbReference type="GO" id="GO:0044732">
    <property type="term" value="C:mitotic spindle pole body"/>
    <property type="evidence" value="ECO:0007669"/>
    <property type="project" value="TreeGrafter"/>
</dbReference>
<keyword evidence="12" id="KW-0539">Nucleus</keyword>
<evidence type="ECO:0000256" key="11">
    <source>
        <dbReference type="ARBA" id="ARBA00023212"/>
    </source>
</evidence>
<dbReference type="Proteomes" id="UP000383932">
    <property type="component" value="Unassembled WGS sequence"/>
</dbReference>
<evidence type="ECO:0000313" key="17">
    <source>
        <dbReference type="Proteomes" id="UP000383932"/>
    </source>
</evidence>
<keyword evidence="6" id="KW-0158">Chromosome</keyword>
<evidence type="ECO:0000256" key="12">
    <source>
        <dbReference type="ARBA" id="ARBA00023242"/>
    </source>
</evidence>
<evidence type="ECO:0000256" key="15">
    <source>
        <dbReference type="SAM" id="MobiDB-lite"/>
    </source>
</evidence>
<evidence type="ECO:0000256" key="3">
    <source>
        <dbReference type="ARBA" id="ARBA00004629"/>
    </source>
</evidence>
<name>A0A5N5QMD6_9AGAM</name>
<keyword evidence="9" id="KW-0159">Chromosome partition</keyword>
<feature type="region of interest" description="Disordered" evidence="15">
    <location>
        <begin position="340"/>
        <end position="408"/>
    </location>
</feature>
<accession>A0A5N5QMD6</accession>
<evidence type="ECO:0000256" key="1">
    <source>
        <dbReference type="ARBA" id="ARBA00004123"/>
    </source>
</evidence>
<evidence type="ECO:0000256" key="14">
    <source>
        <dbReference type="ARBA" id="ARBA00030453"/>
    </source>
</evidence>
<evidence type="ECO:0000256" key="5">
    <source>
        <dbReference type="ARBA" id="ARBA00020497"/>
    </source>
</evidence>
<sequence length="495" mass="55136">MSRGINNQNVVYPEESTTTRTYTISTQQGEGTVYDFGASDIELQINGTIMKTHEHRLNNFSSLKQLIENLRSASDTSQRLSINLYGDEGLVDDFLGMFKILYASVIEGPFEFDAKTIISGLRIASAYDYPSLRTFCLRKLLDNGTLTPIQQLQVSREFGLEAWEKSAFRELCERKDPITQQEAKIMGIDTFVQVASAREKLQREKPNIGFSAGTKQQGLRDRPSLMCGRLMAREHRTPLKRVSHGSLSSLARSTRADNGPTGLDFLELAFTEFADEAAAMHRNIERMGDLYETLETFNESFCSFLYALNMNAYTVEWPQAPRPDISFKLGEERAEQALLRAASQRTPAPPSPPQQRTPSDTREPTPGPEGDIIQTEASTRVAPQASTAPAAKSRPGAKPKMSAKEKKERNVTIEKIINTLPLEYRGSEPRLRENMEAIINKLMDAPKGLRITDCVNPPEIPQARANKCLIALVNRKAIKKTSAGGAALYTWVGIP</sequence>
<organism evidence="16 17">
    <name type="scientific">Ceratobasidium theobromae</name>
    <dbReference type="NCBI Taxonomy" id="1582974"/>
    <lineage>
        <taxon>Eukaryota</taxon>
        <taxon>Fungi</taxon>
        <taxon>Dikarya</taxon>
        <taxon>Basidiomycota</taxon>
        <taxon>Agaricomycotina</taxon>
        <taxon>Agaricomycetes</taxon>
        <taxon>Cantharellales</taxon>
        <taxon>Ceratobasidiaceae</taxon>
        <taxon>Ceratobasidium</taxon>
    </lineage>
</organism>
<comment type="caution">
    <text evidence="16">The sequence shown here is derived from an EMBL/GenBank/DDBJ whole genome shotgun (WGS) entry which is preliminary data.</text>
</comment>
<keyword evidence="8" id="KW-0493">Microtubule</keyword>